<dbReference type="EMBL" id="FOBH01000002">
    <property type="protein sequence ID" value="SEK64583.1"/>
    <property type="molecule type" value="Genomic_DNA"/>
</dbReference>
<evidence type="ECO:0000313" key="2">
    <source>
        <dbReference type="Proteomes" id="UP000198620"/>
    </source>
</evidence>
<organism evidence="1 2">
    <name type="scientific">Nitrosovibrio tenuis</name>
    <dbReference type="NCBI Taxonomy" id="1233"/>
    <lineage>
        <taxon>Bacteria</taxon>
        <taxon>Pseudomonadati</taxon>
        <taxon>Pseudomonadota</taxon>
        <taxon>Betaproteobacteria</taxon>
        <taxon>Nitrosomonadales</taxon>
        <taxon>Nitrosomonadaceae</taxon>
        <taxon>Nitrosovibrio</taxon>
    </lineage>
</organism>
<accession>A0A1H7IQ06</accession>
<dbReference type="AlphaFoldDB" id="A0A1H7IQ06"/>
<sequence length="56" mass="6264">MIKPPMPQIPFMVQDMVFSPSVRADIAVHDVLKDEAYLLIREDVPTIRSGIARAGK</sequence>
<name>A0A1H7IQ06_9PROT</name>
<dbReference type="RefSeq" id="WP_177171752.1">
    <property type="nucleotide sequence ID" value="NZ_FOBH01000002.1"/>
</dbReference>
<gene>
    <name evidence="1" type="ORF">SAMN05216387_102261</name>
</gene>
<keyword evidence="2" id="KW-1185">Reference proteome</keyword>
<dbReference type="Proteomes" id="UP000198620">
    <property type="component" value="Unassembled WGS sequence"/>
</dbReference>
<protein>
    <submittedName>
        <fullName evidence="1">Uncharacterized protein</fullName>
    </submittedName>
</protein>
<proteinExistence type="predicted"/>
<dbReference type="STRING" id="1233.SAMN05216387_102261"/>
<evidence type="ECO:0000313" key="1">
    <source>
        <dbReference type="EMBL" id="SEK64583.1"/>
    </source>
</evidence>
<reference evidence="1 2" key="1">
    <citation type="submission" date="2016-10" db="EMBL/GenBank/DDBJ databases">
        <authorList>
            <person name="de Groot N.N."/>
        </authorList>
    </citation>
    <scope>NUCLEOTIDE SEQUENCE [LARGE SCALE GENOMIC DNA]</scope>
    <source>
        <strain evidence="1 2">Nv1</strain>
    </source>
</reference>